<dbReference type="Proteomes" id="UP000188613">
    <property type="component" value="Unassembled WGS sequence"/>
</dbReference>
<name>A0A1V2A8K8_9BACI</name>
<dbReference type="SUPFAM" id="SSF56281">
    <property type="entry name" value="Metallo-hydrolase/oxidoreductase"/>
    <property type="match status" value="1"/>
</dbReference>
<protein>
    <submittedName>
        <fullName evidence="1">Uncharacterized protein</fullName>
    </submittedName>
</protein>
<sequence length="118" mass="13587">MLPGESVSVAIESLSRVLMFDFQEMFCSHLGYVEDGKTLLRKKKEWLQDLQNEIIILYKQGCSKNEISQKLFPKAQPLISVSDHQWNPIHIINDVLHEVFPDSLQNSVQRSVEKGSMK</sequence>
<keyword evidence="2" id="KW-1185">Reference proteome</keyword>
<dbReference type="EMBL" id="MSFI01000010">
    <property type="protein sequence ID" value="OMP67345.1"/>
    <property type="molecule type" value="Genomic_DNA"/>
</dbReference>
<reference evidence="1 2" key="1">
    <citation type="submission" date="2016-12" db="EMBL/GenBank/DDBJ databases">
        <title>Domibacillus sp. SAB 38T whole genome sequencing.</title>
        <authorList>
            <person name="Verma A."/>
            <person name="Ojha A.K."/>
            <person name="Krishnamurthi S."/>
        </authorList>
    </citation>
    <scope>NUCLEOTIDE SEQUENCE [LARGE SCALE GENOMIC DNA]</scope>
    <source>
        <strain evidence="1 2">SAB 38</strain>
    </source>
</reference>
<dbReference type="STRING" id="1714355.BTO28_07440"/>
<dbReference type="AlphaFoldDB" id="A0A1V2A8K8"/>
<gene>
    <name evidence="1" type="ORF">BTO28_07440</name>
</gene>
<comment type="caution">
    <text evidence="1">The sequence shown here is derived from an EMBL/GenBank/DDBJ whole genome shotgun (WGS) entry which is preliminary data.</text>
</comment>
<organism evidence="1 2">
    <name type="scientific">Domibacillus epiphyticus</name>
    <dbReference type="NCBI Taxonomy" id="1714355"/>
    <lineage>
        <taxon>Bacteria</taxon>
        <taxon>Bacillati</taxon>
        <taxon>Bacillota</taxon>
        <taxon>Bacilli</taxon>
        <taxon>Bacillales</taxon>
        <taxon>Bacillaceae</taxon>
        <taxon>Domibacillus</taxon>
    </lineage>
</organism>
<evidence type="ECO:0000313" key="1">
    <source>
        <dbReference type="EMBL" id="OMP67345.1"/>
    </source>
</evidence>
<accession>A0A1V2A8K8</accession>
<evidence type="ECO:0000313" key="2">
    <source>
        <dbReference type="Proteomes" id="UP000188613"/>
    </source>
</evidence>
<dbReference type="InterPro" id="IPR036866">
    <property type="entry name" value="RibonucZ/Hydroxyglut_hydro"/>
</dbReference>
<proteinExistence type="predicted"/>